<dbReference type="PATRIC" id="fig|1114963.3.peg.2071"/>
<dbReference type="Pfam" id="PF04397">
    <property type="entry name" value="LytTR"/>
    <property type="match status" value="1"/>
</dbReference>
<sequence length="291" mass="32784">MAGYRVFIRSRWLAKEPLLFGLSFKQLCVHFIGIPVFLGFVAGWPQAGRTVAWPKEHAVLFWVGLSMCGWWANDMVTRALSGWLRELGIPLRGTLMVGVVVASLPSDGALKLWVHAYLAMFPDLPMTRPLPQIHLEPVLFLKTHIYGFIEWPLINLVLFHLWKMPCFGYLPPKENDQPPESTKAVLPFMSKVPISLQGEVIALAAEQHYLRVYTSLGEALILYRLSDAMRELGARGMQVHRSYWVSSGAVVKVLRSSASQILLLYNGLEVPVSRSFRKIVEQASYLQLAPA</sequence>
<feature type="domain" description="HTH LytTR-type" evidence="1">
    <location>
        <begin position="199"/>
        <end position="286"/>
    </location>
</feature>
<evidence type="ECO:0000313" key="3">
    <source>
        <dbReference type="Proteomes" id="UP000052268"/>
    </source>
</evidence>
<keyword evidence="2" id="KW-0418">Kinase</keyword>
<dbReference type="OrthoDB" id="7028951at2"/>
<dbReference type="Gene3D" id="2.40.50.1020">
    <property type="entry name" value="LytTr DNA-binding domain"/>
    <property type="match status" value="1"/>
</dbReference>
<dbReference type="AlphaFoldDB" id="A0A0J7XY40"/>
<name>A0A0J7XY40_9SPHN</name>
<dbReference type="EMBL" id="JACU01000004">
    <property type="protein sequence ID" value="KMS56459.1"/>
    <property type="molecule type" value="Genomic_DNA"/>
</dbReference>
<keyword evidence="3" id="KW-1185">Reference proteome</keyword>
<dbReference type="RefSeq" id="WP_059151315.1">
    <property type="nucleotide sequence ID" value="NZ_KQ130453.1"/>
</dbReference>
<dbReference type="GO" id="GO:0003677">
    <property type="term" value="F:DNA binding"/>
    <property type="evidence" value="ECO:0007669"/>
    <property type="project" value="InterPro"/>
</dbReference>
<dbReference type="GO" id="GO:0016301">
    <property type="term" value="F:kinase activity"/>
    <property type="evidence" value="ECO:0007669"/>
    <property type="project" value="UniProtKB-KW"/>
</dbReference>
<dbReference type="PROSITE" id="PS50930">
    <property type="entry name" value="HTH_LYTTR"/>
    <property type="match status" value="1"/>
</dbReference>
<dbReference type="SMART" id="SM00850">
    <property type="entry name" value="LytTR"/>
    <property type="match status" value="1"/>
</dbReference>
<dbReference type="Proteomes" id="UP000052268">
    <property type="component" value="Unassembled WGS sequence"/>
</dbReference>
<organism evidence="2 3">
    <name type="scientific">Novosphingobium barchaimii LL02</name>
    <dbReference type="NCBI Taxonomy" id="1114963"/>
    <lineage>
        <taxon>Bacteria</taxon>
        <taxon>Pseudomonadati</taxon>
        <taxon>Pseudomonadota</taxon>
        <taxon>Alphaproteobacteria</taxon>
        <taxon>Sphingomonadales</taxon>
        <taxon>Sphingomonadaceae</taxon>
        <taxon>Novosphingobium</taxon>
    </lineage>
</organism>
<proteinExistence type="predicted"/>
<evidence type="ECO:0000313" key="2">
    <source>
        <dbReference type="EMBL" id="KMS56459.1"/>
    </source>
</evidence>
<gene>
    <name evidence="2" type="ORF">V474_16190</name>
</gene>
<dbReference type="InterPro" id="IPR007492">
    <property type="entry name" value="LytTR_DNA-bd_dom"/>
</dbReference>
<comment type="caution">
    <text evidence="2">The sequence shown here is derived from an EMBL/GenBank/DDBJ whole genome shotgun (WGS) entry which is preliminary data.</text>
</comment>
<reference evidence="2 3" key="1">
    <citation type="journal article" date="2015" name="G3 (Bethesda)">
        <title>Insights into Ongoing Evolution of the Hexachlorocyclohexane Catabolic Pathway from Comparative Genomics of Ten Sphingomonadaceae Strains.</title>
        <authorList>
            <person name="Pearce S.L."/>
            <person name="Oakeshott J.G."/>
            <person name="Pandey G."/>
        </authorList>
    </citation>
    <scope>NUCLEOTIDE SEQUENCE [LARGE SCALE GENOMIC DNA]</scope>
    <source>
        <strain evidence="2 3">LL02</strain>
    </source>
</reference>
<keyword evidence="2" id="KW-0808">Transferase</keyword>
<protein>
    <submittedName>
        <fullName evidence="2">Hisitidine kinase</fullName>
    </submittedName>
</protein>
<evidence type="ECO:0000259" key="1">
    <source>
        <dbReference type="PROSITE" id="PS50930"/>
    </source>
</evidence>
<accession>A0A0J7XY40</accession>